<dbReference type="Pfam" id="PF11927">
    <property type="entry name" value="HODM_asu-like"/>
    <property type="match status" value="1"/>
</dbReference>
<comment type="caution">
    <text evidence="2">The sequence shown here is derived from an EMBL/GenBank/DDBJ whole genome shotgun (WGS) entry which is preliminary data.</text>
</comment>
<organism evidence="2 3">
    <name type="scientific">Alectoria fallacina</name>
    <dbReference type="NCBI Taxonomy" id="1903189"/>
    <lineage>
        <taxon>Eukaryota</taxon>
        <taxon>Fungi</taxon>
        <taxon>Dikarya</taxon>
        <taxon>Ascomycota</taxon>
        <taxon>Pezizomycotina</taxon>
        <taxon>Lecanoromycetes</taxon>
        <taxon>OSLEUM clade</taxon>
        <taxon>Lecanoromycetidae</taxon>
        <taxon>Lecanorales</taxon>
        <taxon>Lecanorineae</taxon>
        <taxon>Parmeliaceae</taxon>
        <taxon>Alectoria</taxon>
    </lineage>
</organism>
<name>A0A8H3INN7_9LECA</name>
<keyword evidence="3" id="KW-1185">Reference proteome</keyword>
<dbReference type="EMBL" id="CAJPDR010000207">
    <property type="protein sequence ID" value="CAF9925793.1"/>
    <property type="molecule type" value="Genomic_DNA"/>
</dbReference>
<reference evidence="2" key="1">
    <citation type="submission" date="2021-03" db="EMBL/GenBank/DDBJ databases">
        <authorList>
            <person name="Tagirdzhanova G."/>
        </authorList>
    </citation>
    <scope>NUCLEOTIDE SEQUENCE</scope>
</reference>
<dbReference type="InterPro" id="IPR021848">
    <property type="entry name" value="HODM_asu-like"/>
</dbReference>
<evidence type="ECO:0000313" key="2">
    <source>
        <dbReference type="EMBL" id="CAF9925793.1"/>
    </source>
</evidence>
<feature type="compositionally biased region" description="Polar residues" evidence="1">
    <location>
        <begin position="404"/>
        <end position="413"/>
    </location>
</feature>
<feature type="region of interest" description="Disordered" evidence="1">
    <location>
        <begin position="384"/>
        <end position="413"/>
    </location>
</feature>
<dbReference type="OrthoDB" id="5043642at2759"/>
<evidence type="ECO:0000313" key="3">
    <source>
        <dbReference type="Proteomes" id="UP000664203"/>
    </source>
</evidence>
<dbReference type="AlphaFoldDB" id="A0A8H3INN7"/>
<proteinExistence type="predicted"/>
<accession>A0A8H3INN7</accession>
<sequence>MHFLGRLISITISYSLFITFIERAWTVFIRLYVSQVQQKQKGGYTTVPPVENIQTLHAFDYRAIEPIKYRPFETKHHVTMGIKKSTKQDWIRIDRNYLERTVLRKKLLAENPEVCLGTSETANPAIRELYEEVMLDLLPKRFPTIFQIKGDVFYNLVNGTRHRISSALLDYTSMLRHLAENVEEDFYFMVPDAQDEFVLQGFIACFPQGLLPSAKVGMSVGEIHKPVPGYEGRLKKGVNRCFERMARGQSVGRLNWAIQGNHSQLFLPFDGANTIKTDDSPSAKAEFDPAASFLRVEHHTLTCLPRTGTIVFAVRSYMTPLTQIRDEGSGPTLVEACDAMPEKFGVYKNRPTWGPSLRAWLREEDYASEKQDLLTSPATISTRSCPFAKSREPDSSASCPFAPGTNQHGSTAS</sequence>
<dbReference type="Proteomes" id="UP000664203">
    <property type="component" value="Unassembled WGS sequence"/>
</dbReference>
<protein>
    <submittedName>
        <fullName evidence="2">Uncharacterized protein</fullName>
    </submittedName>
</protein>
<gene>
    <name evidence="2" type="ORF">ALECFALPRED_003218</name>
</gene>
<evidence type="ECO:0000256" key="1">
    <source>
        <dbReference type="SAM" id="MobiDB-lite"/>
    </source>
</evidence>